<protein>
    <submittedName>
        <fullName evidence="2">Uncharacterized protein</fullName>
    </submittedName>
</protein>
<reference evidence="1 3" key="1">
    <citation type="submission" date="2018-06" db="EMBL/GenBank/DDBJ databases">
        <title>Completed Genome Sequences of 32 Strains from Various Serotypes of Salmonella enterica.</title>
        <authorList>
            <person name="Nash J.H.E."/>
            <person name="Robertson J."/>
            <person name="Bessonov K."/>
        </authorList>
    </citation>
    <scope>NUCLEOTIDE SEQUENCE [LARGE SCALE GENOMIC DNA]</scope>
    <source>
        <strain evidence="1 3">SA20021456</strain>
    </source>
</reference>
<sequence>MNTPAKLFILPLLFSSENIQTPGLYRLINRLTPAEEKNQLSVILPLAEQQQKSLTDISARLLFFS</sequence>
<evidence type="ECO:0000313" key="2">
    <source>
        <dbReference type="EMBL" id="MLW03303.1"/>
    </source>
</evidence>
<dbReference type="AlphaFoldDB" id="A0A344SG04"/>
<reference evidence="2" key="2">
    <citation type="submission" date="2018-10" db="EMBL/GenBank/DDBJ databases">
        <authorList>
            <consortium name="PulseNet: The National Subtyping Network for Foodborne Disease Surveillance"/>
            <person name="Tarr C.L."/>
            <person name="Trees E."/>
            <person name="Katz L.S."/>
            <person name="Carleton-Romer H.A."/>
            <person name="Stroika S."/>
            <person name="Kucerova Z."/>
            <person name="Roache K.F."/>
            <person name="Sabol A.L."/>
            <person name="Besser J."/>
            <person name="Gerner-Smidt P."/>
        </authorList>
    </citation>
    <scope>NUCLEOTIDE SEQUENCE [LARGE SCALE GENOMIC DNA]</scope>
    <source>
        <strain evidence="2">PNUSAS038541</strain>
    </source>
</reference>
<dbReference type="Proteomes" id="UP000885392">
    <property type="component" value="Unassembled WGS sequence"/>
</dbReference>
<evidence type="ECO:0000313" key="1">
    <source>
        <dbReference type="EMBL" id="AXD73793.1"/>
    </source>
</evidence>
<gene>
    <name evidence="1" type="ORF">CHC34_24495</name>
    <name evidence="2" type="ORF">EAK82_24670</name>
</gene>
<dbReference type="Proteomes" id="UP000251994">
    <property type="component" value="Chromosome"/>
</dbReference>
<name>A0A344SG04_SALER</name>
<proteinExistence type="predicted"/>
<dbReference type="EMBL" id="CP030219">
    <property type="protein sequence ID" value="AXD73793.1"/>
    <property type="molecule type" value="Genomic_DNA"/>
</dbReference>
<accession>A0A344SG04</accession>
<evidence type="ECO:0000313" key="3">
    <source>
        <dbReference type="Proteomes" id="UP000251994"/>
    </source>
</evidence>
<dbReference type="EMBL" id="RVIJ01000042">
    <property type="protein sequence ID" value="MLW03303.1"/>
    <property type="molecule type" value="Genomic_DNA"/>
</dbReference>
<organism evidence="2">
    <name type="scientific">Salmonella enterica</name>
    <name type="common">Salmonella choleraesuis</name>
    <dbReference type="NCBI Taxonomy" id="28901"/>
    <lineage>
        <taxon>Bacteria</taxon>
        <taxon>Pseudomonadati</taxon>
        <taxon>Pseudomonadota</taxon>
        <taxon>Gammaproteobacteria</taxon>
        <taxon>Enterobacterales</taxon>
        <taxon>Enterobacteriaceae</taxon>
        <taxon>Salmonella</taxon>
    </lineage>
</organism>